<evidence type="ECO:0000256" key="1">
    <source>
        <dbReference type="ARBA" id="ARBA00012552"/>
    </source>
</evidence>
<evidence type="ECO:0000256" key="5">
    <source>
        <dbReference type="ARBA" id="ARBA00022840"/>
    </source>
</evidence>
<feature type="domain" description="Helicase C-terminal" evidence="6">
    <location>
        <begin position="42"/>
        <end position="129"/>
    </location>
</feature>
<evidence type="ECO:0000313" key="8">
    <source>
        <dbReference type="Proteomes" id="UP001499990"/>
    </source>
</evidence>
<dbReference type="Proteomes" id="UP001499990">
    <property type="component" value="Unassembled WGS sequence"/>
</dbReference>
<comment type="caution">
    <text evidence="7">The sequence shown here is derived from an EMBL/GenBank/DDBJ whole genome shotgun (WGS) entry which is preliminary data.</text>
</comment>
<dbReference type="EC" id="3.6.4.13" evidence="1"/>
<evidence type="ECO:0000259" key="6">
    <source>
        <dbReference type="PROSITE" id="PS51194"/>
    </source>
</evidence>
<proteinExistence type="predicted"/>
<organism evidence="7 8">
    <name type="scientific">Streptomyces sannanensis</name>
    <dbReference type="NCBI Taxonomy" id="285536"/>
    <lineage>
        <taxon>Bacteria</taxon>
        <taxon>Bacillati</taxon>
        <taxon>Actinomycetota</taxon>
        <taxon>Actinomycetes</taxon>
        <taxon>Kitasatosporales</taxon>
        <taxon>Streptomycetaceae</taxon>
        <taxon>Streptomyces</taxon>
    </lineage>
</organism>
<accession>A0ABP6S542</accession>
<gene>
    <name evidence="7" type="ORF">GCM10020367_06630</name>
</gene>
<dbReference type="SUPFAM" id="SSF52540">
    <property type="entry name" value="P-loop containing nucleoside triphosphate hydrolases"/>
    <property type="match status" value="1"/>
</dbReference>
<evidence type="ECO:0000256" key="2">
    <source>
        <dbReference type="ARBA" id="ARBA00022741"/>
    </source>
</evidence>
<dbReference type="Gene3D" id="3.40.50.300">
    <property type="entry name" value="P-loop containing nucleotide triphosphate hydrolases"/>
    <property type="match status" value="1"/>
</dbReference>
<dbReference type="InterPro" id="IPR027417">
    <property type="entry name" value="P-loop_NTPase"/>
</dbReference>
<reference evidence="8" key="1">
    <citation type="journal article" date="2019" name="Int. J. Syst. Evol. Microbiol.">
        <title>The Global Catalogue of Microorganisms (GCM) 10K type strain sequencing project: providing services to taxonomists for standard genome sequencing and annotation.</title>
        <authorList>
            <consortium name="The Broad Institute Genomics Platform"/>
            <consortium name="The Broad Institute Genome Sequencing Center for Infectious Disease"/>
            <person name="Wu L."/>
            <person name="Ma J."/>
        </authorList>
    </citation>
    <scope>NUCLEOTIDE SEQUENCE [LARGE SCALE GENOMIC DNA]</scope>
    <source>
        <strain evidence="8">JCM 9651</strain>
    </source>
</reference>
<dbReference type="EMBL" id="BAAAYL010000001">
    <property type="protein sequence ID" value="GAA3368410.1"/>
    <property type="molecule type" value="Genomic_DNA"/>
</dbReference>
<dbReference type="PANTHER" id="PTHR47963">
    <property type="entry name" value="DEAD-BOX ATP-DEPENDENT RNA HELICASE 47, MITOCHONDRIAL"/>
    <property type="match status" value="1"/>
</dbReference>
<dbReference type="PANTHER" id="PTHR47963:SF8">
    <property type="entry name" value="ATP-DEPENDENT RNA HELICASE DEAD"/>
    <property type="match status" value="1"/>
</dbReference>
<evidence type="ECO:0000256" key="4">
    <source>
        <dbReference type="ARBA" id="ARBA00022806"/>
    </source>
</evidence>
<keyword evidence="2" id="KW-0547">Nucleotide-binding</keyword>
<keyword evidence="5" id="KW-0067">ATP-binding</keyword>
<dbReference type="PROSITE" id="PS51194">
    <property type="entry name" value="HELICASE_CTER"/>
    <property type="match status" value="1"/>
</dbReference>
<evidence type="ECO:0000313" key="7">
    <source>
        <dbReference type="EMBL" id="GAA3368410.1"/>
    </source>
</evidence>
<protein>
    <recommendedName>
        <fullName evidence="1">RNA helicase</fullName>
        <ecNumber evidence="1">3.6.4.13</ecNumber>
    </recommendedName>
</protein>
<keyword evidence="4" id="KW-0347">Helicase</keyword>
<dbReference type="SMART" id="SM00490">
    <property type="entry name" value="HELICc"/>
    <property type="match status" value="1"/>
</dbReference>
<keyword evidence="8" id="KW-1185">Reference proteome</keyword>
<dbReference type="Pfam" id="PF00271">
    <property type="entry name" value="Helicase_C"/>
    <property type="match status" value="1"/>
</dbReference>
<dbReference type="InterPro" id="IPR001650">
    <property type="entry name" value="Helicase_C-like"/>
</dbReference>
<sequence length="129" mass="13941">MTDALTPYATAVNLRLATVVGGLSITRPLRYGAAPRCSWRVPADSTTSWSVTLFLDTKRPADRLAKRLLAVGVRAAALHRGRTQPQRNRTLEQIRSGQVTALVATNVAARGIHIHNLDLVVNVDPPPAT</sequence>
<name>A0ABP6S542_9ACTN</name>
<evidence type="ECO:0000256" key="3">
    <source>
        <dbReference type="ARBA" id="ARBA00022801"/>
    </source>
</evidence>
<keyword evidence="3" id="KW-0378">Hydrolase</keyword>
<dbReference type="CDD" id="cd18787">
    <property type="entry name" value="SF2_C_DEAD"/>
    <property type="match status" value="1"/>
</dbReference>
<dbReference type="InterPro" id="IPR050547">
    <property type="entry name" value="DEAD_box_RNA_helicases"/>
</dbReference>